<dbReference type="PANTHER" id="PTHR43025">
    <property type="entry name" value="MONOGALACTOSYLDIACYLGLYCEROL SYNTHASE"/>
    <property type="match status" value="1"/>
</dbReference>
<dbReference type="AlphaFoldDB" id="A0A9D1K6J6"/>
<keyword evidence="4" id="KW-0808">Transferase</keyword>
<evidence type="ECO:0000256" key="4">
    <source>
        <dbReference type="ARBA" id="ARBA00022679"/>
    </source>
</evidence>
<dbReference type="Proteomes" id="UP000824140">
    <property type="component" value="Unassembled WGS sequence"/>
</dbReference>
<dbReference type="SUPFAM" id="SSF53756">
    <property type="entry name" value="UDP-Glycosyltransferase/glycogen phosphorylase"/>
    <property type="match status" value="1"/>
</dbReference>
<dbReference type="Pfam" id="PF06925">
    <property type="entry name" value="MGDG_synth"/>
    <property type="match status" value="1"/>
</dbReference>
<comment type="subcellular location">
    <subcellularLocation>
        <location evidence="1">Membrane</location>
    </subcellularLocation>
</comment>
<evidence type="ECO:0000256" key="2">
    <source>
        <dbReference type="ARBA" id="ARBA00006962"/>
    </source>
</evidence>
<protein>
    <recommendedName>
        <fullName evidence="9">Galactosyldiacylglycerol synthase</fullName>
    </recommendedName>
</protein>
<dbReference type="Gene3D" id="3.40.50.2000">
    <property type="entry name" value="Glycogen Phosphorylase B"/>
    <property type="match status" value="1"/>
</dbReference>
<dbReference type="InterPro" id="IPR007235">
    <property type="entry name" value="Glyco_trans_28_C"/>
</dbReference>
<dbReference type="InterPro" id="IPR050519">
    <property type="entry name" value="Glycosyltransf_28_UgtP"/>
</dbReference>
<sequence length="377" mass="40526">MKILILSTNTGGGHNAAGNAMIDALAELGVRAEMVDSLAIASEWGSKTVSGVYASVARHSPRVFGAGYRVVGKLSPKHGHSASYALNLVNIRRLEEYIFQTAPDAIITTHVFSSQALTHLIKRGKIGALTFGIMTDYNVTLFWEETRLDAYILPHPDLVAPYIAKGMPAERLFPYGIPVTPQIAPERDIAAAKQAYGIDPECKHVIVAGGSMGAGRLPRTVRALDETLPSSVVISAVCGNNAAAREELEAMDNPRLRVLGYVSPLNAFLASADVVITKAGGLTSTETLVQRVPMIALHSIPPIETDNAAFFQARGLAYNAKNDEKACRAAVKILYDPNVQAAMLHAARQHIPKDASRRVARLIVNSVEHGRITPPEK</sequence>
<dbReference type="InterPro" id="IPR009695">
    <property type="entry name" value="Diacylglyc_glucosyltr_N"/>
</dbReference>
<evidence type="ECO:0000256" key="3">
    <source>
        <dbReference type="ARBA" id="ARBA00022676"/>
    </source>
</evidence>
<dbReference type="GO" id="GO:0016020">
    <property type="term" value="C:membrane"/>
    <property type="evidence" value="ECO:0007669"/>
    <property type="project" value="UniProtKB-SubCell"/>
</dbReference>
<name>A0A9D1K6J6_9FIRM</name>
<evidence type="ECO:0008006" key="9">
    <source>
        <dbReference type="Google" id="ProtNLM"/>
    </source>
</evidence>
<comment type="similarity">
    <text evidence="2">Belongs to the glycosyltransferase 28 family.</text>
</comment>
<feature type="domain" description="Glycosyl transferase family 28 C-terminal" evidence="5">
    <location>
        <begin position="205"/>
        <end position="296"/>
    </location>
</feature>
<feature type="domain" description="Diacylglycerol glucosyltransferase N-terminal" evidence="6">
    <location>
        <begin position="14"/>
        <end position="179"/>
    </location>
</feature>
<evidence type="ECO:0000256" key="1">
    <source>
        <dbReference type="ARBA" id="ARBA00004370"/>
    </source>
</evidence>
<evidence type="ECO:0000259" key="5">
    <source>
        <dbReference type="Pfam" id="PF04101"/>
    </source>
</evidence>
<accession>A0A9D1K6J6</accession>
<gene>
    <name evidence="7" type="ORF">IAA84_10480</name>
</gene>
<proteinExistence type="inferred from homology"/>
<organism evidence="7 8">
    <name type="scientific">Candidatus Alectryocaccomicrobium excrementavium</name>
    <dbReference type="NCBI Taxonomy" id="2840668"/>
    <lineage>
        <taxon>Bacteria</taxon>
        <taxon>Bacillati</taxon>
        <taxon>Bacillota</taxon>
        <taxon>Clostridia</taxon>
        <taxon>Candidatus Alectryocaccomicrobium</taxon>
    </lineage>
</organism>
<dbReference type="GO" id="GO:0009247">
    <property type="term" value="P:glycolipid biosynthetic process"/>
    <property type="evidence" value="ECO:0007669"/>
    <property type="project" value="InterPro"/>
</dbReference>
<evidence type="ECO:0000313" key="8">
    <source>
        <dbReference type="Proteomes" id="UP000824140"/>
    </source>
</evidence>
<dbReference type="Pfam" id="PF04101">
    <property type="entry name" value="Glyco_tran_28_C"/>
    <property type="match status" value="1"/>
</dbReference>
<keyword evidence="3" id="KW-0328">Glycosyltransferase</keyword>
<evidence type="ECO:0000259" key="6">
    <source>
        <dbReference type="Pfam" id="PF06925"/>
    </source>
</evidence>
<comment type="caution">
    <text evidence="7">The sequence shown here is derived from an EMBL/GenBank/DDBJ whole genome shotgun (WGS) entry which is preliminary data.</text>
</comment>
<dbReference type="EMBL" id="DVJN01000201">
    <property type="protein sequence ID" value="HIS93431.1"/>
    <property type="molecule type" value="Genomic_DNA"/>
</dbReference>
<reference evidence="7" key="2">
    <citation type="journal article" date="2021" name="PeerJ">
        <title>Extensive microbial diversity within the chicken gut microbiome revealed by metagenomics and culture.</title>
        <authorList>
            <person name="Gilroy R."/>
            <person name="Ravi A."/>
            <person name="Getino M."/>
            <person name="Pursley I."/>
            <person name="Horton D.L."/>
            <person name="Alikhan N.F."/>
            <person name="Baker D."/>
            <person name="Gharbi K."/>
            <person name="Hall N."/>
            <person name="Watson M."/>
            <person name="Adriaenssens E.M."/>
            <person name="Foster-Nyarko E."/>
            <person name="Jarju S."/>
            <person name="Secka A."/>
            <person name="Antonio M."/>
            <person name="Oren A."/>
            <person name="Chaudhuri R.R."/>
            <person name="La Ragione R."/>
            <person name="Hildebrand F."/>
            <person name="Pallen M.J."/>
        </authorList>
    </citation>
    <scope>NUCLEOTIDE SEQUENCE</scope>
    <source>
        <strain evidence="7">13766</strain>
    </source>
</reference>
<dbReference type="GO" id="GO:0016758">
    <property type="term" value="F:hexosyltransferase activity"/>
    <property type="evidence" value="ECO:0007669"/>
    <property type="project" value="InterPro"/>
</dbReference>
<evidence type="ECO:0000313" key="7">
    <source>
        <dbReference type="EMBL" id="HIS93431.1"/>
    </source>
</evidence>
<reference evidence="7" key="1">
    <citation type="submission" date="2020-10" db="EMBL/GenBank/DDBJ databases">
        <authorList>
            <person name="Gilroy R."/>
        </authorList>
    </citation>
    <scope>NUCLEOTIDE SEQUENCE</scope>
    <source>
        <strain evidence="7">13766</strain>
    </source>
</reference>
<dbReference type="PANTHER" id="PTHR43025:SF3">
    <property type="entry name" value="MONOGALACTOSYLDIACYLGLYCEROL SYNTHASE 1, CHLOROPLASTIC"/>
    <property type="match status" value="1"/>
</dbReference>